<keyword evidence="3" id="KW-1185">Reference proteome</keyword>
<organism evidence="2 3">
    <name type="scientific">Acidovorax facilis</name>
    <dbReference type="NCBI Taxonomy" id="12917"/>
    <lineage>
        <taxon>Bacteria</taxon>
        <taxon>Pseudomonadati</taxon>
        <taxon>Pseudomonadota</taxon>
        <taxon>Betaproteobacteria</taxon>
        <taxon>Burkholderiales</taxon>
        <taxon>Comamonadaceae</taxon>
        <taxon>Acidovorax</taxon>
    </lineage>
</organism>
<dbReference type="RefSeq" id="WP_055400074.1">
    <property type="nucleotide sequence ID" value="NZ_JAMXAX010000022.1"/>
</dbReference>
<dbReference type="Gene3D" id="1.10.8.730">
    <property type="match status" value="1"/>
</dbReference>
<protein>
    <submittedName>
        <fullName evidence="2">Type IV secretion system protein TraC</fullName>
    </submittedName>
</protein>
<name>A0ABV8DJ05_9BURK</name>
<dbReference type="Gene3D" id="3.40.50.300">
    <property type="entry name" value="P-loop containing nucleotide triphosphate hydrolases"/>
    <property type="match status" value="1"/>
</dbReference>
<dbReference type="InterPro" id="IPR027417">
    <property type="entry name" value="P-loop_NTPase"/>
</dbReference>
<reference evidence="3" key="1">
    <citation type="journal article" date="2019" name="Int. J. Syst. Evol. Microbiol.">
        <title>The Global Catalogue of Microorganisms (GCM) 10K type strain sequencing project: providing services to taxonomists for standard genome sequencing and annotation.</title>
        <authorList>
            <consortium name="The Broad Institute Genomics Platform"/>
            <consortium name="The Broad Institute Genome Sequencing Center for Infectious Disease"/>
            <person name="Wu L."/>
            <person name="Ma J."/>
        </authorList>
    </citation>
    <scope>NUCLEOTIDE SEQUENCE [LARGE SCALE GENOMIC DNA]</scope>
    <source>
        <strain evidence="3">CCUG 2113</strain>
    </source>
</reference>
<dbReference type="Proteomes" id="UP001595693">
    <property type="component" value="Unassembled WGS sequence"/>
</dbReference>
<evidence type="ECO:0000313" key="2">
    <source>
        <dbReference type="EMBL" id="MFC3938523.1"/>
    </source>
</evidence>
<sequence>MAKRNRPSVHIPVLAYDSDNYVFQCRGGYLGVCWESAPMVGADDQTADMLANASSLQLPAGSFLQFSMIGLPHIKQYTTSYLKVKAEGMHRVESSETQRTLLEVSSRRAAFIEAGAKEPLLPSSGQLMHDRRLIISLKIPIAGLNPTEKEAKFLCDVKLKYEDSLRAAGIFGRPMRGKDYVDLIASLYKSGEGAQNIEVVDNLTLDEQCFQPGDRLDTELDRLVLNEATDIRVLGVKALPKSASLALGYMMLGDYLGNNNQLRCPYLLSLSIHFPDQAKKKSDMKTKSVIASYQAFGPLLKFIPRLAAKKNSMDIVMDCIERGEPVIEASLGVALIHSDSELLSGATAALATYYDSLNITMQEEKGIVLPAFTNLLPLAPTAESVKNLFRYSTMGVSHALALAPLMGEWKGTERDKAAMLYATRRGQVGTLDFYSGSANYNAVVFAGSGAGKSFWAQQVVSDYLAAGAKVWTIDVGRSYYKQCKAYKGEFIDFRADSGICLNPFTNVVKIDDEVTLIGALIEKMAAPVKGFEDFQRSSVEQGIKAVWGSHGNASTIDDVATYFLEQDDPRISDIGAQLFSFTKQGSMGSWFNGRANVDLSKDFVVLELEELKSNKVLQQVVLMQVISAIQHEMYLAGKSRPLILLLDEAWDLLKDPIVARFLEDAWRRFRKYEGCGILITQDIADLYESASGRAIATNSDFKIVMKQNPESIARIQDSKQLVLGANVFQQMGSVHTVLGKYSEFMVICSSGIGIFRLITDRFSQVLFSTKGRERSQVMADIDNGKPAVDAVNDYIAEYG</sequence>
<comment type="caution">
    <text evidence="2">The sequence shown here is derived from an EMBL/GenBank/DDBJ whole genome shotgun (WGS) entry which is preliminary data.</text>
</comment>
<dbReference type="InterPro" id="IPR053155">
    <property type="entry name" value="F-pilin_assembly_TraC"/>
</dbReference>
<dbReference type="PANTHER" id="PTHR38467:SF1">
    <property type="entry name" value="CONJUGATIVE TRANSFER: ASSEMBLY"/>
    <property type="match status" value="1"/>
</dbReference>
<dbReference type="InterPro" id="IPR014117">
    <property type="entry name" value="TraC-F-type"/>
</dbReference>
<accession>A0ABV8DJ05</accession>
<dbReference type="PANTHER" id="PTHR38467">
    <property type="match status" value="1"/>
</dbReference>
<evidence type="ECO:0000259" key="1">
    <source>
        <dbReference type="Pfam" id="PF19044"/>
    </source>
</evidence>
<feature type="domain" description="TraG P-loop" evidence="1">
    <location>
        <begin position="438"/>
        <end position="505"/>
    </location>
</feature>
<dbReference type="InterPro" id="IPR043964">
    <property type="entry name" value="P-loop_TraG"/>
</dbReference>
<dbReference type="EMBL" id="JBHSAJ010000182">
    <property type="protein sequence ID" value="MFC3938523.1"/>
    <property type="molecule type" value="Genomic_DNA"/>
</dbReference>
<dbReference type="Pfam" id="PF19044">
    <property type="entry name" value="P-loop_TraG"/>
    <property type="match status" value="2"/>
</dbReference>
<feature type="domain" description="TraG P-loop" evidence="1">
    <location>
        <begin position="576"/>
        <end position="783"/>
    </location>
</feature>
<dbReference type="Pfam" id="PF11130">
    <property type="entry name" value="TraC_F_IV"/>
    <property type="match status" value="1"/>
</dbReference>
<proteinExistence type="predicted"/>
<gene>
    <name evidence="2" type="primary">traC</name>
    <name evidence="2" type="ORF">ACFOW3_28280</name>
</gene>
<evidence type="ECO:0000313" key="3">
    <source>
        <dbReference type="Proteomes" id="UP001595693"/>
    </source>
</evidence>
<dbReference type="InterPro" id="IPR025955">
    <property type="entry name" value="TraC/Conjuga_ATPase"/>
</dbReference>
<dbReference type="SUPFAM" id="SSF52540">
    <property type="entry name" value="P-loop containing nucleoside triphosphate hydrolases"/>
    <property type="match status" value="1"/>
</dbReference>
<dbReference type="NCBIfam" id="TIGR02746">
    <property type="entry name" value="TraC-F-type"/>
    <property type="match status" value="1"/>
</dbReference>
<dbReference type="CDD" id="cd01127">
    <property type="entry name" value="TrwB_TraG_TraD_VirD4"/>
    <property type="match status" value="1"/>
</dbReference>